<protein>
    <submittedName>
        <fullName evidence="2">VOC family protein</fullName>
    </submittedName>
</protein>
<dbReference type="AlphaFoldDB" id="A0A2A4FRT5"/>
<dbReference type="Proteomes" id="UP000218934">
    <property type="component" value="Unassembled WGS sequence"/>
</dbReference>
<dbReference type="Pfam" id="PF13468">
    <property type="entry name" value="Glyoxalase_3"/>
    <property type="match status" value="1"/>
</dbReference>
<proteinExistence type="predicted"/>
<keyword evidence="3" id="KW-1185">Reference proteome</keyword>
<evidence type="ECO:0000313" key="3">
    <source>
        <dbReference type="Proteomes" id="UP000218934"/>
    </source>
</evidence>
<dbReference type="InterPro" id="IPR025870">
    <property type="entry name" value="Glyoxalase-like_dom"/>
</dbReference>
<accession>A0A2A4FRT5</accession>
<dbReference type="KEGG" id="rdi:CMV14_19475"/>
<comment type="caution">
    <text evidence="2">The sequence shown here is derived from an EMBL/GenBank/DDBJ whole genome shotgun (WGS) entry which is preliminary data.</text>
</comment>
<dbReference type="EMBL" id="NWUF01000034">
    <property type="protein sequence ID" value="PCE40158.1"/>
    <property type="molecule type" value="Genomic_DNA"/>
</dbReference>
<reference evidence="2 3" key="1">
    <citation type="submission" date="2017-09" db="EMBL/GenBank/DDBJ databases">
        <title>The Catabolism of 3,6-Dichlorosalicylic acid is Initiated by the Cytochrome P450 Monooxygenase DsmABC in Rhizorhabdus dicambivorans Ndbn-20.</title>
        <authorList>
            <person name="Na L."/>
        </authorList>
    </citation>
    <scope>NUCLEOTIDE SEQUENCE [LARGE SCALE GENOMIC DNA]</scope>
    <source>
        <strain evidence="2 3">Ndbn-20m</strain>
    </source>
</reference>
<evidence type="ECO:0000259" key="1">
    <source>
        <dbReference type="Pfam" id="PF13468"/>
    </source>
</evidence>
<dbReference type="InterPro" id="IPR006311">
    <property type="entry name" value="TAT_signal"/>
</dbReference>
<gene>
    <name evidence="2" type="ORF">COO09_21880</name>
</gene>
<dbReference type="Gene3D" id="3.10.180.10">
    <property type="entry name" value="2,3-Dihydroxybiphenyl 1,2-Dioxygenase, domain 1"/>
    <property type="match status" value="1"/>
</dbReference>
<evidence type="ECO:0000313" key="2">
    <source>
        <dbReference type="EMBL" id="PCE40158.1"/>
    </source>
</evidence>
<sequence length="256" mass="27742">MESSMEDIPQLDRRQFMSLAGATLVGTAMAAVPANAAAKSSLAIDHVSLGVRDLFEGSARLNRETGITGIEGSWFPEGGMANRYFRTGNNTYIEVEAIIDPFAAETMITARHLVERLRGGDCFLGWVARVNTREELDEIAARLKSKVVDAPLGLGADGSAKPNYVRTPEAFTTWTKGLPNFMYWDGRPKPVVPGPTKPSGIAWLEIGGTQAAMRDWIGPGIENLPLKFNGKAPGVHAVGVESDRGIIEIRRRPLPL</sequence>
<dbReference type="InterPro" id="IPR029068">
    <property type="entry name" value="Glyas_Bleomycin-R_OHBP_Dase"/>
</dbReference>
<organism evidence="2 3">
    <name type="scientific">Rhizorhabdus dicambivorans</name>
    <dbReference type="NCBI Taxonomy" id="1850238"/>
    <lineage>
        <taxon>Bacteria</taxon>
        <taxon>Pseudomonadati</taxon>
        <taxon>Pseudomonadota</taxon>
        <taxon>Alphaproteobacteria</taxon>
        <taxon>Sphingomonadales</taxon>
        <taxon>Sphingomonadaceae</taxon>
        <taxon>Rhizorhabdus</taxon>
    </lineage>
</organism>
<dbReference type="OrthoDB" id="8451710at2"/>
<dbReference type="PROSITE" id="PS51318">
    <property type="entry name" value="TAT"/>
    <property type="match status" value="1"/>
</dbReference>
<feature type="domain" description="Glyoxalase-like" evidence="1">
    <location>
        <begin position="44"/>
        <end position="211"/>
    </location>
</feature>
<name>A0A2A4FRT5_9SPHN</name>